<dbReference type="SUPFAM" id="SSF53613">
    <property type="entry name" value="Ribokinase-like"/>
    <property type="match status" value="1"/>
</dbReference>
<dbReference type="AlphaFoldDB" id="A0A1S1YZS6"/>
<dbReference type="STRING" id="915059.NH26_09190"/>
<dbReference type="GO" id="GO:0008972">
    <property type="term" value="F:phosphomethylpyrimidine kinase activity"/>
    <property type="evidence" value="ECO:0007669"/>
    <property type="project" value="InterPro"/>
</dbReference>
<dbReference type="GO" id="GO:0008902">
    <property type="term" value="F:hydroxymethylpyrimidine kinase activity"/>
    <property type="evidence" value="ECO:0007669"/>
    <property type="project" value="UniProtKB-EC"/>
</dbReference>
<evidence type="ECO:0000313" key="8">
    <source>
        <dbReference type="EMBL" id="OHX66516.1"/>
    </source>
</evidence>
<name>A0A1S1YZS6_FLAPC</name>
<evidence type="ECO:0000256" key="1">
    <source>
        <dbReference type="ARBA" id="ARBA00004948"/>
    </source>
</evidence>
<evidence type="ECO:0000313" key="9">
    <source>
        <dbReference type="Proteomes" id="UP000179797"/>
    </source>
</evidence>
<dbReference type="Proteomes" id="UP000179797">
    <property type="component" value="Unassembled WGS sequence"/>
</dbReference>
<comment type="caution">
    <text evidence="8">The sequence shown here is derived from an EMBL/GenBank/DDBJ whole genome shotgun (WGS) entry which is preliminary data.</text>
</comment>
<dbReference type="FunFam" id="3.40.1190.20:FF:000003">
    <property type="entry name" value="Phosphomethylpyrimidine kinase ThiD"/>
    <property type="match status" value="1"/>
</dbReference>
<comment type="pathway">
    <text evidence="1">Cofactor biosynthesis; thiamine diphosphate biosynthesis.</text>
</comment>
<dbReference type="GO" id="GO:0005829">
    <property type="term" value="C:cytosol"/>
    <property type="evidence" value="ECO:0007669"/>
    <property type="project" value="TreeGrafter"/>
</dbReference>
<dbReference type="GO" id="GO:0005524">
    <property type="term" value="F:ATP binding"/>
    <property type="evidence" value="ECO:0007669"/>
    <property type="project" value="UniProtKB-KW"/>
</dbReference>
<dbReference type="PANTHER" id="PTHR20858:SF17">
    <property type="entry name" value="HYDROXYMETHYLPYRIMIDINE_PHOSPHOMETHYLPYRIMIDINE KINASE THI20-RELATED"/>
    <property type="match status" value="1"/>
</dbReference>
<protein>
    <recommendedName>
        <fullName evidence="2">hydroxymethylpyrimidine kinase</fullName>
        <ecNumber evidence="2">2.7.1.49</ecNumber>
    </recommendedName>
</protein>
<dbReference type="GO" id="GO:0009228">
    <property type="term" value="P:thiamine biosynthetic process"/>
    <property type="evidence" value="ECO:0007669"/>
    <property type="project" value="InterPro"/>
</dbReference>
<keyword evidence="5 8" id="KW-0418">Kinase</keyword>
<keyword evidence="3" id="KW-0808">Transferase</keyword>
<dbReference type="EC" id="2.7.1.49" evidence="2"/>
<proteinExistence type="predicted"/>
<accession>A0A1S1YZS6</accession>
<evidence type="ECO:0000256" key="5">
    <source>
        <dbReference type="ARBA" id="ARBA00022777"/>
    </source>
</evidence>
<evidence type="ECO:0000256" key="6">
    <source>
        <dbReference type="ARBA" id="ARBA00022840"/>
    </source>
</evidence>
<reference evidence="8 9" key="1">
    <citation type="journal article" date="2012" name="Int. J. Syst. Evol. Microbiol.">
        <title>Flammeovirga pacifica sp. nov., isolated from deep-sea sediment.</title>
        <authorList>
            <person name="Xu H."/>
            <person name="Fu Y."/>
            <person name="Yang N."/>
            <person name="Ding Z."/>
            <person name="Lai Q."/>
            <person name="Zeng R."/>
        </authorList>
    </citation>
    <scope>NUCLEOTIDE SEQUENCE [LARGE SCALE GENOMIC DNA]</scope>
    <source>
        <strain evidence="9">DSM 24597 / LMG 26175 / WPAGA1</strain>
    </source>
</reference>
<keyword evidence="6" id="KW-0067">ATP-binding</keyword>
<dbReference type="OrthoDB" id="9810880at2"/>
<dbReference type="InterPro" id="IPR004399">
    <property type="entry name" value="HMP/HMP-P_kinase_dom"/>
</dbReference>
<sequence length="271" mass="28980">MENIKTPYETVLTIAGSDSGGCAGIQADIKSISACGAYAASVITATTAQNTKGVTDIHALPIPHLEKQLEAVFSDIDFDAIKIGMLHSCEVINTIASKLSDYNAKNIVIDPVMVATSGDKLITDEAIDCLKKFLPKATVITPNKKEAEILIGHAIDKDNCELTAKEIGKEFKTSVLLKGGYLDPSSDKMMDVLYEQTTDQLHLINNPRVMTNHTHGTGCSLSSSIATYLAKGYPLEKAVKEACLYVNRAIAAGKDKVLGKGNGPINHFGLK</sequence>
<dbReference type="PANTHER" id="PTHR20858">
    <property type="entry name" value="PHOSPHOMETHYLPYRIMIDINE KINASE"/>
    <property type="match status" value="1"/>
</dbReference>
<dbReference type="InterPro" id="IPR013749">
    <property type="entry name" value="PM/HMP-P_kinase-1"/>
</dbReference>
<dbReference type="Pfam" id="PF08543">
    <property type="entry name" value="Phos_pyr_kin"/>
    <property type="match status" value="1"/>
</dbReference>
<feature type="domain" description="Pyridoxamine kinase/Phosphomethylpyrimidine kinase" evidence="7">
    <location>
        <begin position="18"/>
        <end position="266"/>
    </location>
</feature>
<dbReference type="NCBIfam" id="TIGR00097">
    <property type="entry name" value="HMP-P_kinase"/>
    <property type="match status" value="1"/>
</dbReference>
<dbReference type="InterPro" id="IPR029056">
    <property type="entry name" value="Ribokinase-like"/>
</dbReference>
<evidence type="ECO:0000256" key="4">
    <source>
        <dbReference type="ARBA" id="ARBA00022741"/>
    </source>
</evidence>
<keyword evidence="4" id="KW-0547">Nucleotide-binding</keyword>
<keyword evidence="9" id="KW-1185">Reference proteome</keyword>
<dbReference type="EMBL" id="JRYR02000001">
    <property type="protein sequence ID" value="OHX66516.1"/>
    <property type="molecule type" value="Genomic_DNA"/>
</dbReference>
<dbReference type="RefSeq" id="WP_044221511.1">
    <property type="nucleotide sequence ID" value="NZ_JRYR02000001.1"/>
</dbReference>
<evidence type="ECO:0000256" key="3">
    <source>
        <dbReference type="ARBA" id="ARBA00022679"/>
    </source>
</evidence>
<evidence type="ECO:0000256" key="2">
    <source>
        <dbReference type="ARBA" id="ARBA00012135"/>
    </source>
</evidence>
<dbReference type="CDD" id="cd01169">
    <property type="entry name" value="HMPP_kinase"/>
    <property type="match status" value="1"/>
</dbReference>
<organism evidence="8 9">
    <name type="scientific">Flammeovirga pacifica</name>
    <dbReference type="NCBI Taxonomy" id="915059"/>
    <lineage>
        <taxon>Bacteria</taxon>
        <taxon>Pseudomonadati</taxon>
        <taxon>Bacteroidota</taxon>
        <taxon>Cytophagia</taxon>
        <taxon>Cytophagales</taxon>
        <taxon>Flammeovirgaceae</taxon>
        <taxon>Flammeovirga</taxon>
    </lineage>
</organism>
<gene>
    <name evidence="8" type="ORF">NH26_09190</name>
</gene>
<dbReference type="Gene3D" id="3.40.1190.20">
    <property type="match status" value="1"/>
</dbReference>
<evidence type="ECO:0000259" key="7">
    <source>
        <dbReference type="Pfam" id="PF08543"/>
    </source>
</evidence>